<dbReference type="EMBL" id="JAUTXU010000077">
    <property type="protein sequence ID" value="KAK3711342.1"/>
    <property type="molecule type" value="Genomic_DNA"/>
</dbReference>
<keyword evidence="2" id="KW-1185">Reference proteome</keyword>
<dbReference type="Proteomes" id="UP001281147">
    <property type="component" value="Unassembled WGS sequence"/>
</dbReference>
<organism evidence="1 2">
    <name type="scientific">Vermiconidia calcicola</name>
    <dbReference type="NCBI Taxonomy" id="1690605"/>
    <lineage>
        <taxon>Eukaryota</taxon>
        <taxon>Fungi</taxon>
        <taxon>Dikarya</taxon>
        <taxon>Ascomycota</taxon>
        <taxon>Pezizomycotina</taxon>
        <taxon>Dothideomycetes</taxon>
        <taxon>Dothideomycetidae</taxon>
        <taxon>Mycosphaerellales</taxon>
        <taxon>Extremaceae</taxon>
        <taxon>Vermiconidia</taxon>
    </lineage>
</organism>
<accession>A0ACC3N7R2</accession>
<comment type="caution">
    <text evidence="1">The sequence shown here is derived from an EMBL/GenBank/DDBJ whole genome shotgun (WGS) entry which is preliminary data.</text>
</comment>
<evidence type="ECO:0000313" key="2">
    <source>
        <dbReference type="Proteomes" id="UP001281147"/>
    </source>
</evidence>
<evidence type="ECO:0000313" key="1">
    <source>
        <dbReference type="EMBL" id="KAK3711342.1"/>
    </source>
</evidence>
<name>A0ACC3N7R2_9PEZI</name>
<proteinExistence type="predicted"/>
<gene>
    <name evidence="1" type="ORF">LTR37_009722</name>
</gene>
<reference evidence="1" key="1">
    <citation type="submission" date="2023-07" db="EMBL/GenBank/DDBJ databases">
        <title>Black Yeasts Isolated from many extreme environments.</title>
        <authorList>
            <person name="Coleine C."/>
            <person name="Stajich J.E."/>
            <person name="Selbmann L."/>
        </authorList>
    </citation>
    <scope>NUCLEOTIDE SEQUENCE</scope>
    <source>
        <strain evidence="1">CCFEE 5714</strain>
    </source>
</reference>
<protein>
    <submittedName>
        <fullName evidence="1">Uncharacterized protein</fullName>
    </submittedName>
</protein>
<sequence>MRTSHIFLALPALSVAQQQFPLVDQVKGWFAKASDSITSVTNPVASGAAKVADSRVQPLTVANYKDVLRPGAATASPGIEEWMVFVTGGNKTCYGQCARAETAFNEAVVLISASSSPPNLALLDCENEPVLCNAWVVGPPNVLHFLIAQPLADQSTPATTYRSIGFNRTTVTATQIAAIHLEEKYKDKAPYEGIFHPFDGQLAQTGLMIPIGYAIWGFSKIPSWAFMIFISFISRNMMSRRMQPPAAPQQGGAPAGGQPAAS</sequence>